<evidence type="ECO:0000256" key="1">
    <source>
        <dbReference type="ARBA" id="ARBA00004196"/>
    </source>
</evidence>
<dbReference type="Gene3D" id="1.20.1420.20">
    <property type="entry name" value="M75 peptidase, HXXE motif"/>
    <property type="match status" value="1"/>
</dbReference>
<dbReference type="Proteomes" id="UP001501074">
    <property type="component" value="Unassembled WGS sequence"/>
</dbReference>
<dbReference type="PROSITE" id="PS51257">
    <property type="entry name" value="PROKAR_LIPOPROTEIN"/>
    <property type="match status" value="1"/>
</dbReference>
<accession>A0ABP6ZQN7</accession>
<dbReference type="Pfam" id="PF09375">
    <property type="entry name" value="Peptidase_M75"/>
    <property type="match status" value="1"/>
</dbReference>
<keyword evidence="3" id="KW-0732">Signal</keyword>
<dbReference type="InterPro" id="IPR053377">
    <property type="entry name" value="Iron_uptake_EfeM/EfeO"/>
</dbReference>
<evidence type="ECO:0000313" key="6">
    <source>
        <dbReference type="Proteomes" id="UP001501074"/>
    </source>
</evidence>
<dbReference type="InterPro" id="IPR034981">
    <property type="entry name" value="Imelysin-like_EfeO/Algp7"/>
</dbReference>
<organism evidence="5 6">
    <name type="scientific">Kineosporia mesophila</name>
    <dbReference type="NCBI Taxonomy" id="566012"/>
    <lineage>
        <taxon>Bacteria</taxon>
        <taxon>Bacillati</taxon>
        <taxon>Actinomycetota</taxon>
        <taxon>Actinomycetes</taxon>
        <taxon>Kineosporiales</taxon>
        <taxon>Kineosporiaceae</taxon>
        <taxon>Kineosporia</taxon>
    </lineage>
</organism>
<dbReference type="RefSeq" id="WP_231489333.1">
    <property type="nucleotide sequence ID" value="NZ_BAAAZO010000005.1"/>
</dbReference>
<comment type="similarity">
    <text evidence="2">Belongs to the EfeM/EfeO family.</text>
</comment>
<evidence type="ECO:0000259" key="4">
    <source>
        <dbReference type="Pfam" id="PF09375"/>
    </source>
</evidence>
<dbReference type="PANTHER" id="PTHR39192">
    <property type="entry name" value="IRON UPTAKE SYSTEM COMPONENT EFEO"/>
    <property type="match status" value="1"/>
</dbReference>
<dbReference type="EMBL" id="BAAAZO010000005">
    <property type="protein sequence ID" value="GAA3615251.1"/>
    <property type="molecule type" value="Genomic_DNA"/>
</dbReference>
<dbReference type="CDD" id="cd14656">
    <property type="entry name" value="Imelysin-like_EfeO"/>
    <property type="match status" value="1"/>
</dbReference>
<dbReference type="PANTHER" id="PTHR39192:SF1">
    <property type="entry name" value="IRON UPTAKE SYSTEM COMPONENT EFEO"/>
    <property type="match status" value="1"/>
</dbReference>
<name>A0ABP6ZQN7_9ACTN</name>
<dbReference type="InterPro" id="IPR050894">
    <property type="entry name" value="EfeM/EfeO_iron_uptake"/>
</dbReference>
<reference evidence="6" key="1">
    <citation type="journal article" date="2019" name="Int. J. Syst. Evol. Microbiol.">
        <title>The Global Catalogue of Microorganisms (GCM) 10K type strain sequencing project: providing services to taxonomists for standard genome sequencing and annotation.</title>
        <authorList>
            <consortium name="The Broad Institute Genomics Platform"/>
            <consortium name="The Broad Institute Genome Sequencing Center for Infectious Disease"/>
            <person name="Wu L."/>
            <person name="Ma J."/>
        </authorList>
    </citation>
    <scope>NUCLEOTIDE SEQUENCE [LARGE SCALE GENOMIC DNA]</scope>
    <source>
        <strain evidence="6">JCM 16902</strain>
    </source>
</reference>
<dbReference type="NCBIfam" id="NF041757">
    <property type="entry name" value="EfeO"/>
    <property type="match status" value="1"/>
</dbReference>
<feature type="domain" description="Imelysin-like" evidence="4">
    <location>
        <begin position="145"/>
        <end position="382"/>
    </location>
</feature>
<evidence type="ECO:0000256" key="3">
    <source>
        <dbReference type="ARBA" id="ARBA00022729"/>
    </source>
</evidence>
<protein>
    <submittedName>
        <fullName evidence="5">Peptidase M75 family protein</fullName>
    </submittedName>
</protein>
<comment type="caution">
    <text evidence="5">The sequence shown here is derived from an EMBL/GenBank/DDBJ whole genome shotgun (WGS) entry which is preliminary data.</text>
</comment>
<evidence type="ECO:0000313" key="5">
    <source>
        <dbReference type="EMBL" id="GAA3615251.1"/>
    </source>
</evidence>
<gene>
    <name evidence="5" type="ORF">GCM10022223_34400</name>
</gene>
<evidence type="ECO:0000256" key="2">
    <source>
        <dbReference type="ARBA" id="ARBA00005989"/>
    </source>
</evidence>
<keyword evidence="6" id="KW-1185">Reference proteome</keyword>
<proteinExistence type="inferred from homology"/>
<comment type="subcellular location">
    <subcellularLocation>
        <location evidence="1">Cell envelope</location>
    </subcellularLocation>
</comment>
<dbReference type="InterPro" id="IPR018976">
    <property type="entry name" value="Imelysin-like"/>
</dbReference>
<dbReference type="InterPro" id="IPR038352">
    <property type="entry name" value="Imelysin_sf"/>
</dbReference>
<sequence length="391" mass="41329">MPEALSKTFTAAGLLAALVVSGCSSGSSTGSSTEAGADGPITVDAGDTNCDVSTTQIAAGQHTFSVTNSAGQVTEVYVYADGDRIMGEVENIGPALKRELIVDLPAGTYQVACKPGMVGNGNRTALTVTGATPSAATLDENLSNAVDDYKKYVNSEAAALVDTTKTFTDAIDAGDMDKVKAAYPAARLHYERIEPIAESFGDLDPLIDMRIDDATDGTTFTGFHALEQLIYEKDTLKGTSDLAQQLDTNVEKLQTVIKDVDFTPLVMGNGAKSLLDEVAKSKVTGEEERYSRIDLVDFAGNVDGARYVYTALRPALQEKDPALVKTLDERFPALVDLLETHRAKEGEAGYVTGSPYVSYDDLSKDDVKALAIEVDAISEPLGQISGVVSGK</sequence>